<gene>
    <name evidence="2" type="ORF">ABOD76_14775</name>
</gene>
<dbReference type="KEGG" id="dsc:ABOD76_14775"/>
<dbReference type="InterPro" id="IPR036388">
    <property type="entry name" value="WH-like_DNA-bd_sf"/>
</dbReference>
<dbReference type="RefSeq" id="WP_350242740.1">
    <property type="nucleotide sequence ID" value="NZ_CP158299.1"/>
</dbReference>
<dbReference type="EMBL" id="CP158299">
    <property type="protein sequence ID" value="XBV84703.1"/>
    <property type="molecule type" value="Genomic_DNA"/>
</dbReference>
<proteinExistence type="predicted"/>
<dbReference type="AlphaFoldDB" id="A0AAU7U8C0"/>
<evidence type="ECO:0000259" key="1">
    <source>
        <dbReference type="Pfam" id="PF09339"/>
    </source>
</evidence>
<dbReference type="InterPro" id="IPR036390">
    <property type="entry name" value="WH_DNA-bd_sf"/>
</dbReference>
<sequence length="96" mass="10370">MTRLATLLNALHREPRTLAELSAELGSSSAALEGMLQTLYAGGYIQDAAPQQDGCSCTGCSLKSLCRNAEADLPPLNLLRLTPRGEQYLRRQATHV</sequence>
<dbReference type="SUPFAM" id="SSF46785">
    <property type="entry name" value="Winged helix' DNA-binding domain"/>
    <property type="match status" value="1"/>
</dbReference>
<dbReference type="Gene3D" id="1.10.10.10">
    <property type="entry name" value="Winged helix-like DNA-binding domain superfamily/Winged helix DNA-binding domain"/>
    <property type="match status" value="1"/>
</dbReference>
<organism evidence="2">
    <name type="scientific">Deinococcus sonorensis KR-87</name>
    <dbReference type="NCBI Taxonomy" id="694439"/>
    <lineage>
        <taxon>Bacteria</taxon>
        <taxon>Thermotogati</taxon>
        <taxon>Deinococcota</taxon>
        <taxon>Deinococci</taxon>
        <taxon>Deinococcales</taxon>
        <taxon>Deinococcaceae</taxon>
        <taxon>Deinococcus</taxon>
    </lineage>
</organism>
<dbReference type="GO" id="GO:0006355">
    <property type="term" value="P:regulation of DNA-templated transcription"/>
    <property type="evidence" value="ECO:0007669"/>
    <property type="project" value="InterPro"/>
</dbReference>
<feature type="domain" description="HTH iclR-type" evidence="1">
    <location>
        <begin position="2"/>
        <end position="46"/>
    </location>
</feature>
<reference evidence="2" key="1">
    <citation type="submission" date="2024-06" db="EMBL/GenBank/DDBJ databases">
        <title>Draft Genome Sequence of Deinococcus sonorensis Type Strain KR-87, a Biofilm Producing Representative of the Genus Deinococcus.</title>
        <authorList>
            <person name="Boren L.S."/>
            <person name="Grosso R.A."/>
            <person name="Hugenberg-Cox A.N."/>
            <person name="Hill J.T.E."/>
            <person name="Albert C.M."/>
            <person name="Tuohy J.M."/>
        </authorList>
    </citation>
    <scope>NUCLEOTIDE SEQUENCE</scope>
    <source>
        <strain evidence="2">KR-87</strain>
    </source>
</reference>
<dbReference type="GO" id="GO:0003677">
    <property type="term" value="F:DNA binding"/>
    <property type="evidence" value="ECO:0007669"/>
    <property type="project" value="InterPro"/>
</dbReference>
<dbReference type="InterPro" id="IPR005471">
    <property type="entry name" value="Tscrpt_reg_IclR_N"/>
</dbReference>
<accession>A0AAU7U8C0</accession>
<protein>
    <submittedName>
        <fullName evidence="2">FeoC-like transcriptional regulator</fullName>
    </submittedName>
</protein>
<evidence type="ECO:0000313" key="2">
    <source>
        <dbReference type="EMBL" id="XBV84703.1"/>
    </source>
</evidence>
<dbReference type="Pfam" id="PF09339">
    <property type="entry name" value="HTH_IclR"/>
    <property type="match status" value="1"/>
</dbReference>
<name>A0AAU7U8C0_9DEIO</name>